<dbReference type="GO" id="GO:0031966">
    <property type="term" value="C:mitochondrial membrane"/>
    <property type="evidence" value="ECO:0007669"/>
    <property type="project" value="UniProtKB-SubCell"/>
</dbReference>
<dbReference type="InterPro" id="IPR021278">
    <property type="entry name" value="ATP19"/>
</dbReference>
<dbReference type="PANTHER" id="PTHR28074">
    <property type="entry name" value="ATP SYNTHASE SUBUNIT K, MITOCHONDRIAL"/>
    <property type="match status" value="1"/>
</dbReference>
<dbReference type="OrthoDB" id="2094445at2759"/>
<evidence type="ECO:0000313" key="5">
    <source>
        <dbReference type="Proteomes" id="UP000501346"/>
    </source>
</evidence>
<keyword evidence="3" id="KW-0472">Membrane</keyword>
<sequence length="68" mass="7498">MGAAYHVMGKAIPPHQLAIGTLGLLSLLVVPNPFKSAKPKTVDIKTGNKEEEQFIENYLKQHLEKQDA</sequence>
<dbReference type="Pfam" id="PF11022">
    <property type="entry name" value="ATP19"/>
    <property type="match status" value="1"/>
</dbReference>
<accession>A0A6C1EH10</accession>
<name>A0A6C1EH10_SACPS</name>
<evidence type="ECO:0000256" key="3">
    <source>
        <dbReference type="ARBA" id="ARBA00023136"/>
    </source>
</evidence>
<dbReference type="GO" id="GO:0015986">
    <property type="term" value="P:proton motive force-driven ATP synthesis"/>
    <property type="evidence" value="ECO:0007669"/>
    <property type="project" value="TreeGrafter"/>
</dbReference>
<dbReference type="PANTHER" id="PTHR28074:SF1">
    <property type="entry name" value="ATP SYNTHASE SUBUNIT K, MITOCHONDRIAL"/>
    <property type="match status" value="1"/>
</dbReference>
<evidence type="ECO:0000256" key="2">
    <source>
        <dbReference type="ARBA" id="ARBA00023128"/>
    </source>
</evidence>
<comment type="subcellular location">
    <subcellularLocation>
        <location evidence="1">Mitochondrion membrane</location>
    </subcellularLocation>
</comment>
<evidence type="ECO:0000256" key="1">
    <source>
        <dbReference type="ARBA" id="ARBA00004325"/>
    </source>
</evidence>
<keyword evidence="2" id="KW-0496">Mitochondrion</keyword>
<keyword evidence="5" id="KW-1185">Reference proteome</keyword>
<dbReference type="EMBL" id="CP049012">
    <property type="protein sequence ID" value="QID87914.1"/>
    <property type="molecule type" value="Genomic_DNA"/>
</dbReference>
<organism evidence="4 5">
    <name type="scientific">Saccharomyces pastorianus</name>
    <name type="common">Lager yeast</name>
    <name type="synonym">Saccharomyces cerevisiae x Saccharomyces eubayanus</name>
    <dbReference type="NCBI Taxonomy" id="27292"/>
    <lineage>
        <taxon>Eukaryota</taxon>
        <taxon>Fungi</taxon>
        <taxon>Dikarya</taxon>
        <taxon>Ascomycota</taxon>
        <taxon>Saccharomycotina</taxon>
        <taxon>Saccharomycetes</taxon>
        <taxon>Saccharomycetales</taxon>
        <taxon>Saccharomycetaceae</taxon>
        <taxon>Saccharomyces</taxon>
    </lineage>
</organism>
<dbReference type="Proteomes" id="UP000501346">
    <property type="component" value="Chromosome SeXV-SeVIII"/>
</dbReference>
<dbReference type="AlphaFoldDB" id="A0A6C1EH10"/>
<gene>
    <name evidence="4" type="primary">ATP19</name>
    <name evidence="4" type="ORF">GRS66_010608</name>
</gene>
<protein>
    <submittedName>
        <fullName evidence="4">F1F0 ATP synthase subunit k</fullName>
    </submittedName>
</protein>
<proteinExistence type="predicted"/>
<reference evidence="4 5" key="1">
    <citation type="journal article" date="2019" name="BMC Genomics">
        <title>Chromosome level assembly and comparative genome analysis confirm lager-brewing yeasts originated from a single hybridization.</title>
        <authorList>
            <person name="Salazar A.N."/>
            <person name="Gorter de Vries A.R."/>
            <person name="van den Broek M."/>
            <person name="Brouwers N."/>
            <person name="de la Torre Cortes P."/>
            <person name="Kuijpers N.G.A."/>
            <person name="Daran J.G."/>
            <person name="Abeel T."/>
        </authorList>
    </citation>
    <scope>NUCLEOTIDE SEQUENCE [LARGE SCALE GENOMIC DNA]</scope>
    <source>
        <strain evidence="4 5">CBS 1483</strain>
    </source>
</reference>
<evidence type="ECO:0000313" key="4">
    <source>
        <dbReference type="EMBL" id="QID87914.1"/>
    </source>
</evidence>